<reference evidence="1" key="1">
    <citation type="journal article" date="2014" name="Front. Microbiol.">
        <title>High frequency of phylogenetically diverse reductive dehalogenase-homologous genes in deep subseafloor sedimentary metagenomes.</title>
        <authorList>
            <person name="Kawai M."/>
            <person name="Futagami T."/>
            <person name="Toyoda A."/>
            <person name="Takaki Y."/>
            <person name="Nishi S."/>
            <person name="Hori S."/>
            <person name="Arai W."/>
            <person name="Tsubouchi T."/>
            <person name="Morono Y."/>
            <person name="Uchiyama I."/>
            <person name="Ito T."/>
            <person name="Fujiyama A."/>
            <person name="Inagaki F."/>
            <person name="Takami H."/>
        </authorList>
    </citation>
    <scope>NUCLEOTIDE SEQUENCE</scope>
    <source>
        <strain evidence="1">Expedition CK06-06</strain>
    </source>
</reference>
<sequence>MKWPKWQAALLAIIVRFANSQLGQGLRECAGVVHLAPGLLPAGLGLPPSQQARVA</sequence>
<gene>
    <name evidence="1" type="ORF">S01H1_53253</name>
</gene>
<comment type="caution">
    <text evidence="1">The sequence shown here is derived from an EMBL/GenBank/DDBJ whole genome shotgun (WGS) entry which is preliminary data.</text>
</comment>
<dbReference type="AlphaFoldDB" id="X0VW97"/>
<organism evidence="1">
    <name type="scientific">marine sediment metagenome</name>
    <dbReference type="NCBI Taxonomy" id="412755"/>
    <lineage>
        <taxon>unclassified sequences</taxon>
        <taxon>metagenomes</taxon>
        <taxon>ecological metagenomes</taxon>
    </lineage>
</organism>
<protein>
    <submittedName>
        <fullName evidence="1">Uncharacterized protein</fullName>
    </submittedName>
</protein>
<feature type="non-terminal residue" evidence="1">
    <location>
        <position position="55"/>
    </location>
</feature>
<name>X0VW97_9ZZZZ</name>
<dbReference type="EMBL" id="BARS01034478">
    <property type="protein sequence ID" value="GAG22689.1"/>
    <property type="molecule type" value="Genomic_DNA"/>
</dbReference>
<proteinExistence type="predicted"/>
<accession>X0VW97</accession>
<evidence type="ECO:0000313" key="1">
    <source>
        <dbReference type="EMBL" id="GAG22689.1"/>
    </source>
</evidence>